<reference evidence="1 2" key="1">
    <citation type="submission" date="2020-08" db="EMBL/GenBank/DDBJ databases">
        <title>Genomic Encyclopedia of Type Strains, Phase IV (KMG-IV): sequencing the most valuable type-strain genomes for metagenomic binning, comparative biology and taxonomic classification.</title>
        <authorList>
            <person name="Goeker M."/>
        </authorList>
    </citation>
    <scope>NUCLEOTIDE SEQUENCE [LARGE SCALE GENOMIC DNA]</scope>
    <source>
        <strain evidence="1 2">DSM 24661</strain>
    </source>
</reference>
<comment type="caution">
    <text evidence="1">The sequence shown here is derived from an EMBL/GenBank/DDBJ whole genome shotgun (WGS) entry which is preliminary data.</text>
</comment>
<dbReference type="Pfam" id="PF02572">
    <property type="entry name" value="CobA_CobO_BtuR"/>
    <property type="match status" value="1"/>
</dbReference>
<dbReference type="EC" id="2.5.1.17" evidence="1"/>
<evidence type="ECO:0000313" key="2">
    <source>
        <dbReference type="Proteomes" id="UP000559117"/>
    </source>
</evidence>
<dbReference type="RefSeq" id="WP_183859819.1">
    <property type="nucleotide sequence ID" value="NZ_JACHFH010000007.1"/>
</dbReference>
<sequence length="189" mass="21109">MLHVYTGNGKGKTTAAIGLAIRAAGADLRIYFAQFMKSLAYSEQKILQAMPQIVLQTTGKPFFIAEEGTIDKESIAKFDTDVVVFPKGNPPADYIELIEQGLQKLEAALNNQHYDIIVLDEINVALFFGLIKKEQVEHLLNLIPTNSEIICTGRNAPDWLIDRADLVTEMKLIKHYFDKGLMGRKGIED</sequence>
<dbReference type="PIRSF" id="PIRSF015617">
    <property type="entry name" value="Adensltrnsf_CobA"/>
    <property type="match status" value="1"/>
</dbReference>
<dbReference type="PANTHER" id="PTHR46638:SF1">
    <property type="entry name" value="CORRINOID ADENOSYLTRANSFERASE"/>
    <property type="match status" value="1"/>
</dbReference>
<dbReference type="EMBL" id="JACHFH010000007">
    <property type="protein sequence ID" value="MBB5335643.1"/>
    <property type="molecule type" value="Genomic_DNA"/>
</dbReference>
<keyword evidence="1" id="KW-0808">Transferase</keyword>
<keyword evidence="2" id="KW-1185">Reference proteome</keyword>
<dbReference type="AlphaFoldDB" id="A0A840URM5"/>
<dbReference type="GO" id="GO:0005524">
    <property type="term" value="F:ATP binding"/>
    <property type="evidence" value="ECO:0007669"/>
    <property type="project" value="InterPro"/>
</dbReference>
<protein>
    <submittedName>
        <fullName evidence="1">Cob(I)alamin adenosyltransferase</fullName>
        <ecNumber evidence="1">2.5.1.17</ecNumber>
    </submittedName>
</protein>
<dbReference type="Gene3D" id="3.40.50.300">
    <property type="entry name" value="P-loop containing nucleotide triphosphate hydrolases"/>
    <property type="match status" value="1"/>
</dbReference>
<gene>
    <name evidence="1" type="ORF">HNR32_000775</name>
</gene>
<dbReference type="InterPro" id="IPR027417">
    <property type="entry name" value="P-loop_NTPase"/>
</dbReference>
<evidence type="ECO:0000313" key="1">
    <source>
        <dbReference type="EMBL" id="MBB5335643.1"/>
    </source>
</evidence>
<dbReference type="InterPro" id="IPR003724">
    <property type="entry name" value="CblAdoTrfase_CobA"/>
</dbReference>
<proteinExistence type="predicted"/>
<dbReference type="PANTHER" id="PTHR46638">
    <property type="entry name" value="CORRINOID ADENOSYLTRANSFERASE"/>
    <property type="match status" value="1"/>
</dbReference>
<organism evidence="1 2">
    <name type="scientific">Pectinatus brassicae</name>
    <dbReference type="NCBI Taxonomy" id="862415"/>
    <lineage>
        <taxon>Bacteria</taxon>
        <taxon>Bacillati</taxon>
        <taxon>Bacillota</taxon>
        <taxon>Negativicutes</taxon>
        <taxon>Selenomonadales</taxon>
        <taxon>Selenomonadaceae</taxon>
        <taxon>Pectinatus</taxon>
    </lineage>
</organism>
<accession>A0A840URM5</accession>
<dbReference type="GO" id="GO:0009236">
    <property type="term" value="P:cobalamin biosynthetic process"/>
    <property type="evidence" value="ECO:0007669"/>
    <property type="project" value="InterPro"/>
</dbReference>
<dbReference type="SUPFAM" id="SSF52540">
    <property type="entry name" value="P-loop containing nucleoside triphosphate hydrolases"/>
    <property type="match status" value="1"/>
</dbReference>
<dbReference type="GO" id="GO:0008817">
    <property type="term" value="F:corrinoid adenosyltransferase activity"/>
    <property type="evidence" value="ECO:0007669"/>
    <property type="project" value="UniProtKB-EC"/>
</dbReference>
<dbReference type="Proteomes" id="UP000559117">
    <property type="component" value="Unassembled WGS sequence"/>
</dbReference>
<name>A0A840URM5_9FIRM</name>